<dbReference type="HOGENOM" id="CLU_510116_0_0_1"/>
<dbReference type="AlphaFoldDB" id="A0A060T102"/>
<reference evidence="3" key="1">
    <citation type="submission" date="2014-01" db="EMBL/GenBank/DDBJ databases">
        <title>The genome of the white-rot fungus Pycnoporus cinnabarinus: a basidiomycete model with a versatile arsenal for lignocellulosic biomass breakdown.</title>
        <authorList>
            <person name="Levasseur A."/>
            <person name="Lomascolo A."/>
            <person name="Ruiz-Duenas F.J."/>
            <person name="Uzan E."/>
            <person name="Piumi F."/>
            <person name="Kues U."/>
            <person name="Ram A.F.J."/>
            <person name="Murat C."/>
            <person name="Haon M."/>
            <person name="Benoit I."/>
            <person name="Arfi Y."/>
            <person name="Chevret D."/>
            <person name="Drula E."/>
            <person name="Kwon M.J."/>
            <person name="Gouret P."/>
            <person name="Lesage-Meessen L."/>
            <person name="Lombard V."/>
            <person name="Mariette J."/>
            <person name="Noirot C."/>
            <person name="Park J."/>
            <person name="Patyshakuliyeva A."/>
            <person name="Wieneger R.A.B."/>
            <person name="Wosten H.A.B."/>
            <person name="Martin F."/>
            <person name="Coutinho P.M."/>
            <person name="de Vries R."/>
            <person name="Martinez A.T."/>
            <person name="Klopp C."/>
            <person name="Pontarotti P."/>
            <person name="Henrissat B."/>
            <person name="Record E."/>
        </authorList>
    </citation>
    <scope>NUCLEOTIDE SEQUENCE [LARGE SCALE GENOMIC DNA]</scope>
    <source>
        <strain evidence="3">BRFM137</strain>
    </source>
</reference>
<keyword evidence="4" id="KW-1185">Reference proteome</keyword>
<name>A0A060T102_PYCCI</name>
<feature type="compositionally biased region" description="Basic and acidic residues" evidence="1">
    <location>
        <begin position="405"/>
        <end position="418"/>
    </location>
</feature>
<feature type="compositionally biased region" description="Polar residues" evidence="1">
    <location>
        <begin position="439"/>
        <end position="453"/>
    </location>
</feature>
<dbReference type="PANTHER" id="PTHR38248">
    <property type="entry name" value="FUNK1 6"/>
    <property type="match status" value="1"/>
</dbReference>
<proteinExistence type="predicted"/>
<evidence type="ECO:0000259" key="2">
    <source>
        <dbReference type="Pfam" id="PF17667"/>
    </source>
</evidence>
<evidence type="ECO:0000313" key="3">
    <source>
        <dbReference type="EMBL" id="CDO78204.1"/>
    </source>
</evidence>
<dbReference type="Proteomes" id="UP000029665">
    <property type="component" value="Unassembled WGS sequence"/>
</dbReference>
<feature type="compositionally biased region" description="Basic and acidic residues" evidence="1">
    <location>
        <begin position="521"/>
        <end position="534"/>
    </location>
</feature>
<feature type="compositionally biased region" description="Low complexity" evidence="1">
    <location>
        <begin position="506"/>
        <end position="520"/>
    </location>
</feature>
<feature type="region of interest" description="Disordered" evidence="1">
    <location>
        <begin position="373"/>
        <end position="534"/>
    </location>
</feature>
<gene>
    <name evidence="3" type="ORF">BN946_scf184701.g2</name>
</gene>
<sequence>MSTSSIRLGSSGMATNSNPLKIKSSASVVFRRADVLDGSPAVKNGWASELPAVGLSSDTAYEDSGSSSGASGPSAERAFSFCSIGRTNSQDDRLATPNPDHDLPFPYPLQSPQHQNCSSRLDVLNSLHLERSHMRTVTEDVDNPLKDFVSSGEVVAAVRDIIKGQETEWRGAKVFRSDISLGNIVVANERSDGLHRGFLRDTDYSTMEGGGYVARISTPPLIPDHQVVEEDAIAKSRERTGPYYFMAMDLLYFLDTVHQDYHDLESYYWVLIWVILRHTDCHSRRRMTKGRDLCRSCFVSTSDLLAHSSKVAWIMVHQVTDPLVIVDDSRLTILVEQLSKLVGDTKSGWELSEPPKLTHTQFLKVFYEALASDDSPENDGKPCPMLDALDPRTGVVPIPNMPSHSELELETESRELRSETASCNSKRAALDGPARIPCSGNNHGSLAQPPSGTKRTHEDDAPTPSGATHSRKRSKTTDTGPPVGPGPSGLMDNTSRGHNHRSGSNALLRRQSARSSSRIQAQKEKKASRSEPAS</sequence>
<protein>
    <recommendedName>
        <fullName evidence="2">Fungal-type protein kinase domain-containing protein</fullName>
    </recommendedName>
</protein>
<feature type="domain" description="Fungal-type protein kinase" evidence="2">
    <location>
        <begin position="115"/>
        <end position="274"/>
    </location>
</feature>
<dbReference type="InterPro" id="IPR040976">
    <property type="entry name" value="Pkinase_fungal"/>
</dbReference>
<dbReference type="OrthoDB" id="3270165at2759"/>
<dbReference type="EMBL" id="CCBP010000732">
    <property type="protein sequence ID" value="CDO78204.1"/>
    <property type="molecule type" value="Genomic_DNA"/>
</dbReference>
<evidence type="ECO:0000313" key="4">
    <source>
        <dbReference type="Proteomes" id="UP000029665"/>
    </source>
</evidence>
<dbReference type="OMA" id="WTACKHA"/>
<accession>A0A060T102</accession>
<organism evidence="3 4">
    <name type="scientific">Pycnoporus cinnabarinus</name>
    <name type="common">Cinnabar-red polypore</name>
    <name type="synonym">Trametes cinnabarina</name>
    <dbReference type="NCBI Taxonomy" id="5643"/>
    <lineage>
        <taxon>Eukaryota</taxon>
        <taxon>Fungi</taxon>
        <taxon>Dikarya</taxon>
        <taxon>Basidiomycota</taxon>
        <taxon>Agaricomycotina</taxon>
        <taxon>Agaricomycetes</taxon>
        <taxon>Polyporales</taxon>
        <taxon>Polyporaceae</taxon>
        <taxon>Trametes</taxon>
    </lineage>
</organism>
<evidence type="ECO:0000256" key="1">
    <source>
        <dbReference type="SAM" id="MobiDB-lite"/>
    </source>
</evidence>
<dbReference type="Pfam" id="PF17667">
    <property type="entry name" value="Pkinase_fungal"/>
    <property type="match status" value="1"/>
</dbReference>
<dbReference type="PANTHER" id="PTHR38248:SF2">
    <property type="entry name" value="FUNK1 11"/>
    <property type="match status" value="1"/>
</dbReference>
<comment type="caution">
    <text evidence="3">The sequence shown here is derived from an EMBL/GenBank/DDBJ whole genome shotgun (WGS) entry which is preliminary data.</text>
</comment>